<dbReference type="Gene3D" id="3.30.60.30">
    <property type="match status" value="6"/>
</dbReference>
<feature type="region of interest" description="Disordered" evidence="5">
    <location>
        <begin position="741"/>
        <end position="769"/>
    </location>
</feature>
<gene>
    <name evidence="7" type="ORF">NTEN_LOCUS16076</name>
</gene>
<dbReference type="PANTHER" id="PTHR13866">
    <property type="entry name" value="SPARC OSTEONECTIN"/>
    <property type="match status" value="1"/>
</dbReference>
<dbReference type="GO" id="GO:0005518">
    <property type="term" value="F:collagen binding"/>
    <property type="evidence" value="ECO:0007669"/>
    <property type="project" value="TreeGrafter"/>
</dbReference>
<feature type="region of interest" description="Disordered" evidence="5">
    <location>
        <begin position="505"/>
        <end position="530"/>
    </location>
</feature>
<evidence type="ECO:0000313" key="8">
    <source>
        <dbReference type="Proteomes" id="UP000479000"/>
    </source>
</evidence>
<dbReference type="PROSITE" id="PS51465">
    <property type="entry name" value="KAZAL_2"/>
    <property type="match status" value="5"/>
</dbReference>
<dbReference type="InterPro" id="IPR036058">
    <property type="entry name" value="Kazal_dom_sf"/>
</dbReference>
<keyword evidence="3" id="KW-1015">Disulfide bond</keyword>
<dbReference type="FunFam" id="3.30.60.30:FF:000024">
    <property type="entry name" value="Transmembrane agrin"/>
    <property type="match status" value="2"/>
</dbReference>
<evidence type="ECO:0000256" key="5">
    <source>
        <dbReference type="SAM" id="MobiDB-lite"/>
    </source>
</evidence>
<dbReference type="PANTHER" id="PTHR13866:SF29">
    <property type="entry name" value="FOLLISTATIN"/>
    <property type="match status" value="1"/>
</dbReference>
<dbReference type="Pfam" id="PF07648">
    <property type="entry name" value="Kazal_2"/>
    <property type="match status" value="6"/>
</dbReference>
<evidence type="ECO:0000259" key="6">
    <source>
        <dbReference type="PROSITE" id="PS51465"/>
    </source>
</evidence>
<feature type="compositionally biased region" description="Polar residues" evidence="5">
    <location>
        <begin position="752"/>
        <end position="769"/>
    </location>
</feature>
<dbReference type="InterPro" id="IPR002350">
    <property type="entry name" value="Kazal_dom"/>
</dbReference>
<dbReference type="CDD" id="cd00104">
    <property type="entry name" value="KAZAL_FS"/>
    <property type="match status" value="3"/>
</dbReference>
<evidence type="ECO:0000256" key="2">
    <source>
        <dbReference type="ARBA" id="ARBA00022737"/>
    </source>
</evidence>
<accession>A0A6H5HCI3</accession>
<dbReference type="GO" id="GO:0005509">
    <property type="term" value="F:calcium ion binding"/>
    <property type="evidence" value="ECO:0007669"/>
    <property type="project" value="TreeGrafter"/>
</dbReference>
<feature type="domain" description="Kazal-like" evidence="6">
    <location>
        <begin position="267"/>
        <end position="313"/>
    </location>
</feature>
<keyword evidence="1" id="KW-0732">Signal</keyword>
<reference evidence="7 8" key="1">
    <citation type="submission" date="2020-02" db="EMBL/GenBank/DDBJ databases">
        <authorList>
            <person name="Ferguson B K."/>
        </authorList>
    </citation>
    <scope>NUCLEOTIDE SEQUENCE [LARGE SCALE GENOMIC DNA]</scope>
</reference>
<dbReference type="FunFam" id="3.30.60.30:FF:000040">
    <property type="entry name" value="Agrin, putative"/>
    <property type="match status" value="1"/>
</dbReference>
<dbReference type="GO" id="GO:0005615">
    <property type="term" value="C:extracellular space"/>
    <property type="evidence" value="ECO:0007669"/>
    <property type="project" value="TreeGrafter"/>
</dbReference>
<keyword evidence="2" id="KW-0677">Repeat</keyword>
<dbReference type="SUPFAM" id="SSF100895">
    <property type="entry name" value="Kazal-type serine protease inhibitors"/>
    <property type="match status" value="6"/>
</dbReference>
<dbReference type="SMART" id="SM00057">
    <property type="entry name" value="FIMAC"/>
    <property type="match status" value="1"/>
</dbReference>
<evidence type="ECO:0000256" key="1">
    <source>
        <dbReference type="ARBA" id="ARBA00022729"/>
    </source>
</evidence>
<evidence type="ECO:0000256" key="3">
    <source>
        <dbReference type="ARBA" id="ARBA00023157"/>
    </source>
</evidence>
<sequence length="769" mass="83313">MNKIRVIGEKNRKFFGLIGGKDPCENVKCRPGARCAVSPAGEPSCQCPTSCPDYGDHSGSRPVCGADAVDYKDLCSINMASCSVENGVQLKYHGPCDPCAGVVCPDGQICLVTEGRVARCSCPETCSLEGPPICATDGQTYSNECNMRLEACRTRKRLAILYRDSCSSGVNPCSGMECEYGSYCLVDKEGRANCECPPPCEEVMRPVCGTDGVTYDSACHLKRQMCLDRGTVKLAYTGVCGADGPCTHKDCGPLAVCKQIGHLAECECVSCGSEYEPVCGSDGVSYSNLCRLKREACLKNKRIDVLYPGLCDGCESKKCEFHATCVTDGAGEARCVCNNNCSAATGEQVCGTDGITYKNECELKLTACQNKMNIQVQYKGDCGEAVCGSDLTLYPSSCHMKAEACARQTDIRARPIELCHGMEVKPCGGDKPLADPDTGEDLDCGNGHNRQDCPMEYYCHQTSTFAKCCRKVPNRHRCRVIGGLQGPRRTSSRSHRFAQQTVDVLQPDGQPTEQVDEASAPGEGVPEHRHRAWPGRLSEGVAPRTRRRPSCQLLREQPMQESPVPQRWNLPDTGGGMEDAPTFSGAIQKFIINGDRMFLASLIKTSLYEGEPCVPGACAANQTCVPALKEFKCICGLGTSCSNGGCPSLPEDLPEVFYSRFKGCLRSVKIDRRNVDLMSLSGDLEPCDNNSVRSTSSKNNSTNTTGSIRGLFSDPFSTQTCPPAHGPDPGARMEHGRILLLRQSRSRRESRNSGQTLRSFRSNNSRTQI</sequence>
<feature type="region of interest" description="Disordered" evidence="5">
    <location>
        <begin position="688"/>
        <end position="709"/>
    </location>
</feature>
<protein>
    <recommendedName>
        <fullName evidence="6">Kazal-like domain-containing protein</fullName>
    </recommendedName>
</protein>
<dbReference type="AlphaFoldDB" id="A0A6H5HCI3"/>
<feature type="domain" description="Kazal-like" evidence="6">
    <location>
        <begin position="39"/>
        <end position="98"/>
    </location>
</feature>
<dbReference type="Proteomes" id="UP000479000">
    <property type="component" value="Unassembled WGS sequence"/>
</dbReference>
<dbReference type="Gene3D" id="2.60.120.200">
    <property type="match status" value="1"/>
</dbReference>
<dbReference type="GO" id="GO:0050840">
    <property type="term" value="F:extracellular matrix binding"/>
    <property type="evidence" value="ECO:0007669"/>
    <property type="project" value="TreeGrafter"/>
</dbReference>
<proteinExistence type="predicted"/>
<dbReference type="SMART" id="SM00274">
    <property type="entry name" value="FOLN"/>
    <property type="match status" value="5"/>
</dbReference>
<dbReference type="OrthoDB" id="88467at2759"/>
<feature type="domain" description="Kazal-like" evidence="6">
    <location>
        <begin position="114"/>
        <end position="168"/>
    </location>
</feature>
<dbReference type="SMART" id="SM00280">
    <property type="entry name" value="KAZAL"/>
    <property type="match status" value="6"/>
</dbReference>
<evidence type="ECO:0000313" key="7">
    <source>
        <dbReference type="EMBL" id="CAB0011083.1"/>
    </source>
</evidence>
<feature type="domain" description="Kazal-like" evidence="6">
    <location>
        <begin position="188"/>
        <end position="242"/>
    </location>
</feature>
<keyword evidence="4" id="KW-0325">Glycoprotein</keyword>
<name>A0A6H5HCI3_9HEMI</name>
<dbReference type="EMBL" id="CADCXU010023715">
    <property type="protein sequence ID" value="CAB0011083.1"/>
    <property type="molecule type" value="Genomic_DNA"/>
</dbReference>
<feature type="domain" description="Kazal-like" evidence="6">
    <location>
        <begin position="336"/>
        <end position="384"/>
    </location>
</feature>
<dbReference type="InterPro" id="IPR003884">
    <property type="entry name" value="FacI_MAC"/>
</dbReference>
<evidence type="ECO:0000256" key="4">
    <source>
        <dbReference type="ARBA" id="ARBA00023180"/>
    </source>
</evidence>
<keyword evidence="8" id="KW-1185">Reference proteome</keyword>
<feature type="compositionally biased region" description="Low complexity" evidence="5">
    <location>
        <begin position="689"/>
        <end position="707"/>
    </location>
</feature>
<organism evidence="7 8">
    <name type="scientific">Nesidiocoris tenuis</name>
    <dbReference type="NCBI Taxonomy" id="355587"/>
    <lineage>
        <taxon>Eukaryota</taxon>
        <taxon>Metazoa</taxon>
        <taxon>Ecdysozoa</taxon>
        <taxon>Arthropoda</taxon>
        <taxon>Hexapoda</taxon>
        <taxon>Insecta</taxon>
        <taxon>Pterygota</taxon>
        <taxon>Neoptera</taxon>
        <taxon>Paraneoptera</taxon>
        <taxon>Hemiptera</taxon>
        <taxon>Heteroptera</taxon>
        <taxon>Panheteroptera</taxon>
        <taxon>Cimicomorpha</taxon>
        <taxon>Miridae</taxon>
        <taxon>Dicyphina</taxon>
        <taxon>Nesidiocoris</taxon>
    </lineage>
</organism>
<dbReference type="InterPro" id="IPR003645">
    <property type="entry name" value="Fol_N"/>
</dbReference>